<feature type="region of interest" description="Disordered" evidence="1">
    <location>
        <begin position="40"/>
        <end position="73"/>
    </location>
</feature>
<comment type="caution">
    <text evidence="2">The sequence shown here is derived from an EMBL/GenBank/DDBJ whole genome shotgun (WGS) entry which is preliminary data.</text>
</comment>
<keyword evidence="3" id="KW-1185">Reference proteome</keyword>
<proteinExistence type="predicted"/>
<evidence type="ECO:0000313" key="3">
    <source>
        <dbReference type="Proteomes" id="UP000703269"/>
    </source>
</evidence>
<organism evidence="2 3">
    <name type="scientific">Phanerochaete sordida</name>
    <dbReference type="NCBI Taxonomy" id="48140"/>
    <lineage>
        <taxon>Eukaryota</taxon>
        <taxon>Fungi</taxon>
        <taxon>Dikarya</taxon>
        <taxon>Basidiomycota</taxon>
        <taxon>Agaricomycotina</taxon>
        <taxon>Agaricomycetes</taxon>
        <taxon>Polyporales</taxon>
        <taxon>Phanerochaetaceae</taxon>
        <taxon>Phanerochaete</taxon>
    </lineage>
</organism>
<dbReference type="Proteomes" id="UP000703269">
    <property type="component" value="Unassembled WGS sequence"/>
</dbReference>
<protein>
    <submittedName>
        <fullName evidence="2">Uncharacterized protein</fullName>
    </submittedName>
</protein>
<sequence length="73" mass="8427">MARGYAARQDHGWDGTLIRLLFTSRSRILLSHTCDECSTTHHLQGRRGRWGNSQPSPYLSPPHPYRSLHNERS</sequence>
<name>A0A9P3L7T6_9APHY</name>
<dbReference type="EMBL" id="BPQB01000002">
    <property type="protein sequence ID" value="GJE85330.1"/>
    <property type="molecule type" value="Genomic_DNA"/>
</dbReference>
<dbReference type="AlphaFoldDB" id="A0A9P3L7T6"/>
<gene>
    <name evidence="2" type="ORF">PsYK624_014090</name>
</gene>
<evidence type="ECO:0000256" key="1">
    <source>
        <dbReference type="SAM" id="MobiDB-lite"/>
    </source>
</evidence>
<accession>A0A9P3L7T6</accession>
<reference evidence="2 3" key="1">
    <citation type="submission" date="2021-08" db="EMBL/GenBank/DDBJ databases">
        <title>Draft Genome Sequence of Phanerochaete sordida strain YK-624.</title>
        <authorList>
            <person name="Mori T."/>
            <person name="Dohra H."/>
            <person name="Suzuki T."/>
            <person name="Kawagishi H."/>
            <person name="Hirai H."/>
        </authorList>
    </citation>
    <scope>NUCLEOTIDE SEQUENCE [LARGE SCALE GENOMIC DNA]</scope>
    <source>
        <strain evidence="2 3">YK-624</strain>
    </source>
</reference>
<evidence type="ECO:0000313" key="2">
    <source>
        <dbReference type="EMBL" id="GJE85330.1"/>
    </source>
</evidence>